<dbReference type="EMBL" id="CM047583">
    <property type="protein sequence ID" value="KAI9912615.1"/>
    <property type="molecule type" value="Genomic_DNA"/>
</dbReference>
<accession>A0ACC0W1T7</accession>
<protein>
    <submittedName>
        <fullName evidence="1">Uncharacterized protein</fullName>
    </submittedName>
</protein>
<comment type="caution">
    <text evidence="1">The sequence shown here is derived from an EMBL/GenBank/DDBJ whole genome shotgun (WGS) entry which is preliminary data.</text>
</comment>
<reference evidence="1 2" key="1">
    <citation type="journal article" date="2022" name="bioRxiv">
        <title>The genome of the oomycete Peronosclerospora sorghi, a cosmopolitan pathogen of maize and sorghum, is inflated with dispersed pseudogenes.</title>
        <authorList>
            <person name="Fletcher K."/>
            <person name="Martin F."/>
            <person name="Isakeit T."/>
            <person name="Cavanaugh K."/>
            <person name="Magill C."/>
            <person name="Michelmore R."/>
        </authorList>
    </citation>
    <scope>NUCLEOTIDE SEQUENCE [LARGE SCALE GENOMIC DNA]</scope>
    <source>
        <strain evidence="1">P6</strain>
    </source>
</reference>
<name>A0ACC0W1T7_9STRA</name>
<keyword evidence="2" id="KW-1185">Reference proteome</keyword>
<sequence length="621" mass="68522">MTERVSRNDHSRSSFLILSCPRHIMNIHWLLRLGLVGLVLTQRPVHGQTCGPRVRKDWETLSAAEKTTYKNAVRAAMDSGAYIRFIEIHTEMKSKAEAHKQCMFHFWHRTMLLAFENMLRGQGPAFACVTVPYFNWMAANARMTSGACNSYEDCAPILRELGGSARGTDRHLVINGVNTKGHCVNVPPLDHFCELSSLKGAQCARCVPRGKWLETKLSASTSYASVRAQIFKGKNIGEMSPLVEKGFHNSVHHNLKGVMSTVASPADYLFYSHHAATDLLHVIFHKCRVGTKRLTFAEKAAHPVAWSSCKREDGSPFRPTDTITMRTGEKGVLPIPVLNDPVIGKYFQGIPNQYAGIMDIRDLGASSYSYEVKGEFATLFTQCDASPVSRRLEETNGTSSHCAMSHDAYDESGVPYASLNNFPETDYKGVDDGHVDVRIVDAAGTIVSAETPLDVYFSDPSEKKVVDWYNDVLQAMGGDSLEHMLDLERQACMFEDECFGGIEDYSPEFQAIWNVTEPRCKTIVDAIKKGTETIQFPAWRAVMHARFGCPHPTTNGINVSAMATEVDTSGSLDLVETMVEINTTSSVTVGDTVVQNGESDGDAYQLTLPNGGSDAYETTLA</sequence>
<evidence type="ECO:0000313" key="2">
    <source>
        <dbReference type="Proteomes" id="UP001163321"/>
    </source>
</evidence>
<proteinExistence type="predicted"/>
<dbReference type="Proteomes" id="UP001163321">
    <property type="component" value="Chromosome 4"/>
</dbReference>
<organism evidence="1 2">
    <name type="scientific">Peronosclerospora sorghi</name>
    <dbReference type="NCBI Taxonomy" id="230839"/>
    <lineage>
        <taxon>Eukaryota</taxon>
        <taxon>Sar</taxon>
        <taxon>Stramenopiles</taxon>
        <taxon>Oomycota</taxon>
        <taxon>Peronosporomycetes</taxon>
        <taxon>Peronosporales</taxon>
        <taxon>Peronosporaceae</taxon>
        <taxon>Peronosclerospora</taxon>
    </lineage>
</organism>
<evidence type="ECO:0000313" key="1">
    <source>
        <dbReference type="EMBL" id="KAI9912615.1"/>
    </source>
</evidence>
<gene>
    <name evidence="1" type="ORF">PsorP6_006391</name>
</gene>